<dbReference type="EnsemblPlants" id="PNT60520">
    <property type="protein sequence ID" value="PNT60520"/>
    <property type="gene ID" value="BRADI_5g01050v3"/>
</dbReference>
<name>I1IVK7_BRADI</name>
<dbReference type="RefSeq" id="XP_010239614.1">
    <property type="nucleotide sequence ID" value="XM_010241312.3"/>
</dbReference>
<dbReference type="EMBL" id="CM000884">
    <property type="protein sequence ID" value="PNT60521.1"/>
    <property type="molecule type" value="Genomic_DNA"/>
</dbReference>
<feature type="transmembrane region" description="Helical" evidence="1">
    <location>
        <begin position="133"/>
        <end position="150"/>
    </location>
</feature>
<dbReference type="Gramene" id="PNT60521">
    <property type="protein sequence ID" value="PNT60521"/>
    <property type="gene ID" value="BRADI_5g01050v3"/>
</dbReference>
<dbReference type="HOGENOM" id="CLU_009180_5_2_1"/>
<evidence type="ECO:0000313" key="4">
    <source>
        <dbReference type="EnsemblPlants" id="KQJ81488"/>
    </source>
</evidence>
<dbReference type="OrthoDB" id="593012at2759"/>
<dbReference type="InterPro" id="IPR025315">
    <property type="entry name" value="DUF4220"/>
</dbReference>
<reference evidence="3" key="2">
    <citation type="submission" date="2017-06" db="EMBL/GenBank/DDBJ databases">
        <title>WGS assembly of Brachypodium distachyon.</title>
        <authorList>
            <consortium name="The International Brachypodium Initiative"/>
            <person name="Lucas S."/>
            <person name="Harmon-Smith M."/>
            <person name="Lail K."/>
            <person name="Tice H."/>
            <person name="Grimwood J."/>
            <person name="Bruce D."/>
            <person name="Barry K."/>
            <person name="Shu S."/>
            <person name="Lindquist E."/>
            <person name="Wang M."/>
            <person name="Pitluck S."/>
            <person name="Vogel J.P."/>
            <person name="Garvin D.F."/>
            <person name="Mockler T.C."/>
            <person name="Schmutz J."/>
            <person name="Rokhsar D."/>
            <person name="Bevan M.W."/>
        </authorList>
    </citation>
    <scope>NUCLEOTIDE SEQUENCE</scope>
    <source>
        <strain evidence="3">Bd21</strain>
    </source>
</reference>
<feature type="domain" description="DUF4220" evidence="2">
    <location>
        <begin position="48"/>
        <end position="371"/>
    </location>
</feature>
<dbReference type="Gramene" id="PNT60520">
    <property type="protein sequence ID" value="PNT60520"/>
    <property type="gene ID" value="BRADI_5g01050v3"/>
</dbReference>
<dbReference type="Proteomes" id="UP000008810">
    <property type="component" value="Chromosome 5"/>
</dbReference>
<dbReference type="Pfam" id="PF13968">
    <property type="entry name" value="DUF4220"/>
    <property type="match status" value="1"/>
</dbReference>
<evidence type="ECO:0000256" key="1">
    <source>
        <dbReference type="SAM" id="Phobius"/>
    </source>
</evidence>
<dbReference type="Pfam" id="PF04578">
    <property type="entry name" value="DUF594"/>
    <property type="match status" value="1"/>
</dbReference>
<feature type="transmembrane region" description="Helical" evidence="1">
    <location>
        <begin position="12"/>
        <end position="34"/>
    </location>
</feature>
<reference evidence="4" key="3">
    <citation type="submission" date="2018-08" db="UniProtKB">
        <authorList>
            <consortium name="EnsemblPlants"/>
        </authorList>
    </citation>
    <scope>IDENTIFICATION</scope>
    <source>
        <strain evidence="4">cv. Bd21</strain>
    </source>
</reference>
<protein>
    <recommendedName>
        <fullName evidence="2">DUF4220 domain-containing protein</fullName>
    </recommendedName>
</protein>
<dbReference type="AlphaFoldDB" id="I1IVK7"/>
<dbReference type="InterPro" id="IPR007658">
    <property type="entry name" value="DUF594"/>
</dbReference>
<dbReference type="STRING" id="15368.I1IVK7"/>
<dbReference type="EMBL" id="CM000884">
    <property type="protein sequence ID" value="KQJ81489.1"/>
    <property type="molecule type" value="Genomic_DNA"/>
</dbReference>
<keyword evidence="5" id="KW-1185">Reference proteome</keyword>
<reference evidence="3 4" key="1">
    <citation type="journal article" date="2010" name="Nature">
        <title>Genome sequencing and analysis of the model grass Brachypodium distachyon.</title>
        <authorList>
            <consortium name="International Brachypodium Initiative"/>
        </authorList>
    </citation>
    <scope>NUCLEOTIDE SEQUENCE [LARGE SCALE GENOMIC DNA]</scope>
    <source>
        <strain evidence="3">Bd21</strain>
        <strain evidence="4">cv. Bd21</strain>
    </source>
</reference>
<organism evidence="4">
    <name type="scientific">Brachypodium distachyon</name>
    <name type="common">Purple false brome</name>
    <name type="synonym">Trachynia distachya</name>
    <dbReference type="NCBI Taxonomy" id="15368"/>
    <lineage>
        <taxon>Eukaryota</taxon>
        <taxon>Viridiplantae</taxon>
        <taxon>Streptophyta</taxon>
        <taxon>Embryophyta</taxon>
        <taxon>Tracheophyta</taxon>
        <taxon>Spermatophyta</taxon>
        <taxon>Magnoliopsida</taxon>
        <taxon>Liliopsida</taxon>
        <taxon>Poales</taxon>
        <taxon>Poaceae</taxon>
        <taxon>BOP clade</taxon>
        <taxon>Pooideae</taxon>
        <taxon>Stipodae</taxon>
        <taxon>Brachypodieae</taxon>
        <taxon>Brachypodium</taxon>
    </lineage>
</organism>
<feature type="transmembrane region" description="Helical" evidence="1">
    <location>
        <begin position="257"/>
        <end position="277"/>
    </location>
</feature>
<dbReference type="Gramene" id="KQJ81488">
    <property type="protein sequence ID" value="KQJ81488"/>
    <property type="gene ID" value="BRADI_5g01050v3"/>
</dbReference>
<proteinExistence type="predicted"/>
<accession>I1IVK7</accession>
<evidence type="ECO:0000313" key="5">
    <source>
        <dbReference type="Proteomes" id="UP000008810"/>
    </source>
</evidence>
<dbReference type="EMBL" id="CM000884">
    <property type="protein sequence ID" value="PNT60520.1"/>
    <property type="molecule type" value="Genomic_DNA"/>
</dbReference>
<dbReference type="EnsemblPlants" id="KQJ81489">
    <property type="protein sequence ID" value="KQJ81489"/>
    <property type="gene ID" value="BRADI_5g01050v3"/>
</dbReference>
<dbReference type="ExpressionAtlas" id="I1IVK7">
    <property type="expression patterns" value="baseline and differential"/>
</dbReference>
<dbReference type="KEGG" id="bdi:100843617"/>
<keyword evidence="1" id="KW-0472">Membrane</keyword>
<dbReference type="OMA" id="IMEGQAM"/>
<dbReference type="PANTHER" id="PTHR31325">
    <property type="entry name" value="OS01G0798800 PROTEIN-RELATED"/>
    <property type="match status" value="1"/>
</dbReference>
<evidence type="ECO:0000259" key="2">
    <source>
        <dbReference type="Pfam" id="PF13968"/>
    </source>
</evidence>
<gene>
    <name evidence="4" type="primary">LOC100843617</name>
    <name evidence="3" type="ORF">BRADI_5g01050v3</name>
</gene>
<dbReference type="eggNOG" id="ENOG502QQBP">
    <property type="taxonomic scope" value="Eukaryota"/>
</dbReference>
<dbReference type="Gramene" id="KQJ81489">
    <property type="protein sequence ID" value="KQJ81489"/>
    <property type="gene ID" value="BRADI_5g01050v3"/>
</dbReference>
<sequence>MAGWPIDLWNEWAIQILVLLSFMLQVVLFVFAGIRRREASPVLRLLLWLAYQLADSTAIYALGLLSLNSFPREHQLVPFWAPFLLLHLGGPDNITAYSLEDSKLWKRHLLTVFVQVLGAAYVLYKHIAGRGNLVLAAIFMFVVGVVKYAERIWALRCSTMDSIRSSLNNSRGRNDHYTIPNGVKGKFHEQVLLELAHSLFHFCKLKLVDSSVNMDHPNLVRSRLDWSDIWKLIEMELSLLYDILYTKAAVVHTWYGYCIRFMTPFATAGALLLFHFSNGLGGLSGVDVAITYALLGGALFMEVTALLGAIGSTWTLAFLCALPMRCSWLRHALVCSGRWHRLRRLLLTLSRLDIRTRRRWSGTIGQYNLLHLCACGSSDPLRRLAEILGLKERWNKLHYSRTLVVSEVVKKLVFNRHGTLVSRSSHVNALGLLRAKWGKWALAKNELYDEVFKDCDHLLGVELQEGILIWHIATDVFLANRENKEDTAAAHDVVAAIKALSNYMMFLLVRRPDLLPGLVLNRIYQLTCENLVEIWHGSLQREKLAVILYREKKTLDFNSSELRVRYGVEVAEKLIQQEKAGPTDILGVLLDVWMDFLSYAANRCSRESYVNRLNNGGELIAILWLMAAHFEPQNRASSR</sequence>
<keyword evidence="1" id="KW-0812">Transmembrane</keyword>
<dbReference type="EMBL" id="CM000884">
    <property type="protein sequence ID" value="KQJ81488.1"/>
    <property type="molecule type" value="Genomic_DNA"/>
</dbReference>
<evidence type="ECO:0000313" key="3">
    <source>
        <dbReference type="EMBL" id="KQJ81488.1"/>
    </source>
</evidence>
<dbReference type="EnsemblPlants" id="PNT60521">
    <property type="protein sequence ID" value="PNT60521"/>
    <property type="gene ID" value="BRADI_5g01050v3"/>
</dbReference>
<dbReference type="EnsemblPlants" id="KQJ81488">
    <property type="protein sequence ID" value="KQJ81488"/>
    <property type="gene ID" value="BRADI_5g01050v3"/>
</dbReference>
<feature type="transmembrane region" description="Helical" evidence="1">
    <location>
        <begin position="289"/>
        <end position="322"/>
    </location>
</feature>
<keyword evidence="1" id="KW-1133">Transmembrane helix</keyword>
<dbReference type="GeneID" id="100843617"/>
<feature type="transmembrane region" description="Helical" evidence="1">
    <location>
        <begin position="46"/>
        <end position="67"/>
    </location>
</feature>